<evidence type="ECO:0000313" key="1">
    <source>
        <dbReference type="EMBL" id="PSW22946.1"/>
    </source>
</evidence>
<dbReference type="EMBL" id="PYLZ01000010">
    <property type="protein sequence ID" value="PSW22946.1"/>
    <property type="molecule type" value="Genomic_DNA"/>
</dbReference>
<dbReference type="STRING" id="680026.AB733_13930"/>
<gene>
    <name evidence="1" type="ORF">C9I94_17330</name>
</gene>
<protein>
    <submittedName>
        <fullName evidence="1">Uncharacterized protein</fullName>
    </submittedName>
</protein>
<proteinExistence type="predicted"/>
<reference evidence="1 2" key="1">
    <citation type="submission" date="2018-01" db="EMBL/GenBank/DDBJ databases">
        <title>Whole genome sequencing of Histamine producing bacteria.</title>
        <authorList>
            <person name="Butler K."/>
        </authorList>
    </citation>
    <scope>NUCLEOTIDE SEQUENCE [LARGE SCALE GENOMIC DNA]</scope>
    <source>
        <strain evidence="1 2">DSM 24669</strain>
    </source>
</reference>
<keyword evidence="2" id="KW-1185">Reference proteome</keyword>
<sequence>MYQSDMKLNHQITQYVEMQVQRLKSSAVESGVEMVLPHHQGREVMRDILQQYLSGLKAISCLLEHGYVAQTRGIFQTLGDDYEDIIFLSLPSLDGELTSLHKAYLKGVSSEHCEACYSPITRCEIRSTIKQAKTINHNVFQIYPKKQALQVLRPQGDKPCSSTLAITLHRHYAHKALLLTMLTAKVSGEDEVMRACLNYRAHLEISDELVWQRDIEEHQVAPATMNNPQDEPEKYATAL</sequence>
<organism evidence="1 2">
    <name type="scientific">Photobacterium swingsii</name>
    <dbReference type="NCBI Taxonomy" id="680026"/>
    <lineage>
        <taxon>Bacteria</taxon>
        <taxon>Pseudomonadati</taxon>
        <taxon>Pseudomonadota</taxon>
        <taxon>Gammaproteobacteria</taxon>
        <taxon>Vibrionales</taxon>
        <taxon>Vibrionaceae</taxon>
        <taxon>Photobacterium</taxon>
    </lineage>
</organism>
<name>A0A2T3P349_9GAMM</name>
<evidence type="ECO:0000313" key="2">
    <source>
        <dbReference type="Proteomes" id="UP000240481"/>
    </source>
</evidence>
<comment type="caution">
    <text evidence="1">The sequence shown here is derived from an EMBL/GenBank/DDBJ whole genome shotgun (WGS) entry which is preliminary data.</text>
</comment>
<dbReference type="Proteomes" id="UP000240481">
    <property type="component" value="Unassembled WGS sequence"/>
</dbReference>
<accession>A0A2T3P349</accession>
<dbReference type="OrthoDB" id="5825714at2"/>
<dbReference type="RefSeq" id="WP_107302926.1">
    <property type="nucleotide sequence ID" value="NZ_AP024853.1"/>
</dbReference>
<dbReference type="AlphaFoldDB" id="A0A2T3P349"/>